<dbReference type="InterPro" id="IPR017896">
    <property type="entry name" value="4Fe4S_Fe-S-bd"/>
</dbReference>
<evidence type="ECO:0000256" key="1">
    <source>
        <dbReference type="ARBA" id="ARBA00001927"/>
    </source>
</evidence>
<evidence type="ECO:0000256" key="11">
    <source>
        <dbReference type="ARBA" id="ARBA00022723"/>
    </source>
</evidence>
<dbReference type="GO" id="GO:0046872">
    <property type="term" value="F:metal ion binding"/>
    <property type="evidence" value="ECO:0007669"/>
    <property type="project" value="UniProtKB-KW"/>
</dbReference>
<feature type="domain" description="4Fe-4S ferredoxin-type" evidence="19">
    <location>
        <begin position="142"/>
        <end position="172"/>
    </location>
</feature>
<evidence type="ECO:0000259" key="19">
    <source>
        <dbReference type="PROSITE" id="PS51379"/>
    </source>
</evidence>
<accession>W0DV41</accession>
<evidence type="ECO:0000256" key="9">
    <source>
        <dbReference type="ARBA" id="ARBA00022532"/>
    </source>
</evidence>
<evidence type="ECO:0000256" key="6">
    <source>
        <dbReference type="ARBA" id="ARBA00022131"/>
    </source>
</evidence>
<dbReference type="OrthoDB" id="9804391at2"/>
<dbReference type="RefSeq" id="WP_006459048.1">
    <property type="nucleotide sequence ID" value="NZ_CP007030.1"/>
</dbReference>
<dbReference type="FunCoup" id="W0DV41">
    <property type="interactions" value="377"/>
</dbReference>
<gene>
    <name evidence="20" type="primary">sdhB</name>
    <name evidence="20" type="ORF">THIAE_04520</name>
</gene>
<comment type="pathway">
    <text evidence="3">Carbohydrate metabolism; tricarboxylic acid cycle; fumarate from succinate (bacterial route): step 1/1.</text>
</comment>
<sequence>MLFKIQRYQPEVASAQGAEQQNATYWQEMTLDDALVKPGMMLLDALKLLREQDPTLSFRSSCQEGVCGSDAMQVNGRNRLSCITPLAELSQPIELMPVPGLPILRDLIVDMTLFFDRYAQANPTLNAGEFNPEQEHLQSPADRAKLDGLYECILCACCSTSCPSFWWHPDQFLGPAALLAAERVVIDSRDIQPKQRLEALSDPYQLHRCRGIQQCTASCPKGLDPSRAIRQLKHQQWTQS</sequence>
<dbReference type="InterPro" id="IPR004489">
    <property type="entry name" value="Succ_DH/fum_Rdtase_Fe-S"/>
</dbReference>
<dbReference type="PANTHER" id="PTHR11921">
    <property type="entry name" value="SUCCINATE DEHYDROGENASE IRON-SULFUR PROTEIN"/>
    <property type="match status" value="1"/>
</dbReference>
<dbReference type="AlphaFoldDB" id="W0DV41"/>
<dbReference type="InterPro" id="IPR017900">
    <property type="entry name" value="4Fe4S_Fe_S_CS"/>
</dbReference>
<evidence type="ECO:0000256" key="8">
    <source>
        <dbReference type="ARBA" id="ARBA00022485"/>
    </source>
</evidence>
<evidence type="ECO:0000256" key="3">
    <source>
        <dbReference type="ARBA" id="ARBA00004894"/>
    </source>
</evidence>
<dbReference type="GO" id="GO:0051538">
    <property type="term" value="F:3 iron, 4 sulfur cluster binding"/>
    <property type="evidence" value="ECO:0007669"/>
    <property type="project" value="UniProtKB-KW"/>
</dbReference>
<dbReference type="InterPro" id="IPR025192">
    <property type="entry name" value="Succ_DH/fum_Rdtase_N"/>
</dbReference>
<dbReference type="STRING" id="717772.THIAE_04520"/>
<dbReference type="Gene3D" id="3.10.20.30">
    <property type="match status" value="1"/>
</dbReference>
<dbReference type="GO" id="GO:0009055">
    <property type="term" value="F:electron transfer activity"/>
    <property type="evidence" value="ECO:0007669"/>
    <property type="project" value="InterPro"/>
</dbReference>
<dbReference type="InParanoid" id="W0DV41"/>
<evidence type="ECO:0000256" key="5">
    <source>
        <dbReference type="ARBA" id="ARBA00012792"/>
    </source>
</evidence>
<dbReference type="Gene3D" id="1.10.1060.10">
    <property type="entry name" value="Alpha-helical ferredoxin"/>
    <property type="match status" value="1"/>
</dbReference>
<keyword evidence="7" id="KW-0813">Transport</keyword>
<dbReference type="SUPFAM" id="SSF46548">
    <property type="entry name" value="alpha-helical ferredoxin"/>
    <property type="match status" value="1"/>
</dbReference>
<dbReference type="InterPro" id="IPR036010">
    <property type="entry name" value="2Fe-2S_ferredoxin-like_sf"/>
</dbReference>
<dbReference type="GO" id="GO:0006099">
    <property type="term" value="P:tricarboxylic acid cycle"/>
    <property type="evidence" value="ECO:0007669"/>
    <property type="project" value="UniProtKB-KW"/>
</dbReference>
<dbReference type="PROSITE" id="PS00198">
    <property type="entry name" value="4FE4S_FER_1"/>
    <property type="match status" value="1"/>
</dbReference>
<dbReference type="GO" id="GO:0008177">
    <property type="term" value="F:succinate dehydrogenase (quinone) activity"/>
    <property type="evidence" value="ECO:0007669"/>
    <property type="project" value="UniProtKB-EC"/>
</dbReference>
<dbReference type="GO" id="GO:0051539">
    <property type="term" value="F:4 iron, 4 sulfur cluster binding"/>
    <property type="evidence" value="ECO:0007669"/>
    <property type="project" value="UniProtKB-KW"/>
</dbReference>
<keyword evidence="12" id="KW-0249">Electron transport</keyword>
<evidence type="ECO:0000256" key="14">
    <source>
        <dbReference type="ARBA" id="ARBA00023004"/>
    </source>
</evidence>
<dbReference type="GO" id="GO:0051537">
    <property type="term" value="F:2 iron, 2 sulfur cluster binding"/>
    <property type="evidence" value="ECO:0007669"/>
    <property type="project" value="UniProtKB-KW"/>
</dbReference>
<keyword evidence="14" id="KW-0408">Iron</keyword>
<dbReference type="GO" id="GO:0022904">
    <property type="term" value="P:respiratory electron transport chain"/>
    <property type="evidence" value="ECO:0007669"/>
    <property type="project" value="TreeGrafter"/>
</dbReference>
<dbReference type="InterPro" id="IPR009051">
    <property type="entry name" value="Helical_ferredxn"/>
</dbReference>
<comment type="similarity">
    <text evidence="4">Belongs to the succinate dehydrogenase/fumarate reductase iron-sulfur protein family.</text>
</comment>
<evidence type="ECO:0000256" key="12">
    <source>
        <dbReference type="ARBA" id="ARBA00022982"/>
    </source>
</evidence>
<evidence type="ECO:0000313" key="20">
    <source>
        <dbReference type="EMBL" id="AHF01148.1"/>
    </source>
</evidence>
<evidence type="ECO:0000256" key="15">
    <source>
        <dbReference type="ARBA" id="ARBA00023014"/>
    </source>
</evidence>
<dbReference type="InterPro" id="IPR001041">
    <property type="entry name" value="2Fe-2S_ferredoxin-type"/>
</dbReference>
<organism evidence="20 21">
    <name type="scientific">Thiomicrospira aerophila AL3</name>
    <dbReference type="NCBI Taxonomy" id="717772"/>
    <lineage>
        <taxon>Bacteria</taxon>
        <taxon>Pseudomonadati</taxon>
        <taxon>Pseudomonadota</taxon>
        <taxon>Gammaproteobacteria</taxon>
        <taxon>Thiotrichales</taxon>
        <taxon>Piscirickettsiaceae</taxon>
        <taxon>Thiomicrospira</taxon>
    </lineage>
</organism>
<comment type="cofactor">
    <cofactor evidence="17">
        <name>[2Fe-2S] cluster</name>
        <dbReference type="ChEBI" id="CHEBI:190135"/>
    </cofactor>
</comment>
<comment type="catalytic activity">
    <reaction evidence="18">
        <text>a quinone + succinate = fumarate + a quinol</text>
        <dbReference type="Rhea" id="RHEA:40523"/>
        <dbReference type="ChEBI" id="CHEBI:24646"/>
        <dbReference type="ChEBI" id="CHEBI:29806"/>
        <dbReference type="ChEBI" id="CHEBI:30031"/>
        <dbReference type="ChEBI" id="CHEBI:132124"/>
        <dbReference type="EC" id="1.3.5.1"/>
    </reaction>
</comment>
<dbReference type="InterPro" id="IPR012675">
    <property type="entry name" value="Beta-grasp_dom_sf"/>
</dbReference>
<dbReference type="eggNOG" id="COG0479">
    <property type="taxonomic scope" value="Bacteria"/>
</dbReference>
<dbReference type="PANTHER" id="PTHR11921:SF29">
    <property type="entry name" value="SUCCINATE DEHYDROGENASE [UBIQUINONE] IRON-SULFUR SUBUNIT, MITOCHONDRIAL"/>
    <property type="match status" value="1"/>
</dbReference>
<dbReference type="CDD" id="cd00207">
    <property type="entry name" value="fer2"/>
    <property type="match status" value="1"/>
</dbReference>
<name>W0DV41_9GAMM</name>
<reference evidence="20 21" key="1">
    <citation type="submission" date="2013-12" db="EMBL/GenBank/DDBJ databases">
        <authorList>
            <consortium name="DOE Joint Genome Institute"/>
            <person name="Kappler U."/>
            <person name="Huntemann M."/>
            <person name="Han J."/>
            <person name="Chen A."/>
            <person name="Kyrpides N."/>
            <person name="Mavromatis K."/>
            <person name="Markowitz V."/>
            <person name="Palaniappan K."/>
            <person name="Ivanova N."/>
            <person name="Schaumberg A."/>
            <person name="Pati A."/>
            <person name="Liolios K."/>
            <person name="Nordberg H.P."/>
            <person name="Cantor M.N."/>
            <person name="Hua S.X."/>
            <person name="Woyke T."/>
        </authorList>
    </citation>
    <scope>NUCLEOTIDE SEQUENCE [LARGE SCALE GENOMIC DNA]</scope>
    <source>
        <strain evidence="21">AL2</strain>
    </source>
</reference>
<dbReference type="EMBL" id="CP007030">
    <property type="protein sequence ID" value="AHF01148.1"/>
    <property type="molecule type" value="Genomic_DNA"/>
</dbReference>
<evidence type="ECO:0000256" key="13">
    <source>
        <dbReference type="ARBA" id="ARBA00023002"/>
    </source>
</evidence>
<evidence type="ECO:0000256" key="18">
    <source>
        <dbReference type="ARBA" id="ARBA00049220"/>
    </source>
</evidence>
<keyword evidence="9" id="KW-0816">Tricarboxylic acid cycle</keyword>
<dbReference type="Pfam" id="PF13534">
    <property type="entry name" value="Fer4_17"/>
    <property type="match status" value="1"/>
</dbReference>
<dbReference type="FunFam" id="1.10.1060.10:FF:000001">
    <property type="entry name" value="Succinate dehydrogenase iron-sulfur subunit SdhB"/>
    <property type="match status" value="1"/>
</dbReference>
<evidence type="ECO:0000256" key="10">
    <source>
        <dbReference type="ARBA" id="ARBA00022714"/>
    </source>
</evidence>
<dbReference type="HOGENOM" id="CLU_044838_3_0_6"/>
<dbReference type="Proteomes" id="UP000005380">
    <property type="component" value="Chromosome"/>
</dbReference>
<evidence type="ECO:0000313" key="21">
    <source>
        <dbReference type="Proteomes" id="UP000005380"/>
    </source>
</evidence>
<keyword evidence="13 20" id="KW-0560">Oxidoreductase</keyword>
<dbReference type="PROSITE" id="PS51379">
    <property type="entry name" value="4FE4S_FER_2"/>
    <property type="match status" value="1"/>
</dbReference>
<dbReference type="EC" id="1.3.5.1" evidence="5"/>
<keyword evidence="15" id="KW-0411">Iron-sulfur</keyword>
<dbReference type="NCBIfam" id="NF004616">
    <property type="entry name" value="PRK05950.1"/>
    <property type="match status" value="1"/>
</dbReference>
<dbReference type="KEGG" id="tao:THIAE_04520"/>
<keyword evidence="11" id="KW-0479">Metal-binding</keyword>
<evidence type="ECO:0000256" key="2">
    <source>
        <dbReference type="ARBA" id="ARBA00001966"/>
    </source>
</evidence>
<evidence type="ECO:0000256" key="16">
    <source>
        <dbReference type="ARBA" id="ARBA00023291"/>
    </source>
</evidence>
<comment type="cofactor">
    <cofactor evidence="1">
        <name>[3Fe-4S] cluster</name>
        <dbReference type="ChEBI" id="CHEBI:21137"/>
    </cofactor>
</comment>
<dbReference type="NCBIfam" id="TIGR00384">
    <property type="entry name" value="dhsB"/>
    <property type="match status" value="1"/>
</dbReference>
<keyword evidence="10" id="KW-0001">2Fe-2S</keyword>
<dbReference type="InterPro" id="IPR050573">
    <property type="entry name" value="SDH/FRD_Iron-Sulfur"/>
</dbReference>
<dbReference type="SUPFAM" id="SSF54292">
    <property type="entry name" value="2Fe-2S ferredoxin-like"/>
    <property type="match status" value="1"/>
</dbReference>
<keyword evidence="8" id="KW-0004">4Fe-4S</keyword>
<evidence type="ECO:0000256" key="4">
    <source>
        <dbReference type="ARBA" id="ARBA00009433"/>
    </source>
</evidence>
<comment type="cofactor">
    <cofactor evidence="2">
        <name>[4Fe-4S] cluster</name>
        <dbReference type="ChEBI" id="CHEBI:49883"/>
    </cofactor>
</comment>
<evidence type="ECO:0000256" key="7">
    <source>
        <dbReference type="ARBA" id="ARBA00022448"/>
    </source>
</evidence>
<evidence type="ECO:0000256" key="17">
    <source>
        <dbReference type="ARBA" id="ARBA00034078"/>
    </source>
</evidence>
<protein>
    <recommendedName>
        <fullName evidence="6">Succinate dehydrogenase iron-sulfur subunit</fullName>
        <ecNumber evidence="5">1.3.5.1</ecNumber>
    </recommendedName>
</protein>
<dbReference type="Pfam" id="PF13085">
    <property type="entry name" value="Fer2_3"/>
    <property type="match status" value="1"/>
</dbReference>
<keyword evidence="21" id="KW-1185">Reference proteome</keyword>
<keyword evidence="16" id="KW-0003">3Fe-4S</keyword>
<proteinExistence type="inferred from homology"/>